<proteinExistence type="inferred from homology"/>
<dbReference type="PROSITE" id="PS51257">
    <property type="entry name" value="PROKAR_LIPOPROTEIN"/>
    <property type="match status" value="1"/>
</dbReference>
<dbReference type="GO" id="GO:0016020">
    <property type="term" value="C:membrane"/>
    <property type="evidence" value="ECO:0007669"/>
    <property type="project" value="UniProtKB-SubCell"/>
</dbReference>
<evidence type="ECO:0000256" key="1">
    <source>
        <dbReference type="ARBA" id="ARBA00004635"/>
    </source>
</evidence>
<feature type="coiled-coil region" evidence="8">
    <location>
        <begin position="276"/>
        <end position="310"/>
    </location>
</feature>
<dbReference type="PANTHER" id="PTHR35789:SF1">
    <property type="entry name" value="SPORE GERMINATION PROTEIN B3"/>
    <property type="match status" value="1"/>
</dbReference>
<feature type="domain" description="Spore germination GerAC-like C-terminal" evidence="9">
    <location>
        <begin position="195"/>
        <end position="369"/>
    </location>
</feature>
<dbReference type="PANTHER" id="PTHR35789">
    <property type="entry name" value="SPORE GERMINATION PROTEIN B3"/>
    <property type="match status" value="1"/>
</dbReference>
<dbReference type="NCBIfam" id="TIGR02887">
    <property type="entry name" value="spore_ger_x_C"/>
    <property type="match status" value="1"/>
</dbReference>
<accession>A0A917ERK8</accession>
<name>A0A917ERK8_9BACI</name>
<keyword evidence="5" id="KW-0472">Membrane</keyword>
<evidence type="ECO:0000256" key="7">
    <source>
        <dbReference type="ARBA" id="ARBA00023288"/>
    </source>
</evidence>
<comment type="caution">
    <text evidence="11">The sequence shown here is derived from an EMBL/GenBank/DDBJ whole genome shotgun (WGS) entry which is preliminary data.</text>
</comment>
<keyword evidence="4" id="KW-0732">Signal</keyword>
<keyword evidence="6" id="KW-0564">Palmitate</keyword>
<protein>
    <submittedName>
        <fullName evidence="11">Germination protein</fullName>
    </submittedName>
</protein>
<evidence type="ECO:0000313" key="11">
    <source>
        <dbReference type="EMBL" id="GGE77788.1"/>
    </source>
</evidence>
<dbReference type="InterPro" id="IPR046953">
    <property type="entry name" value="Spore_GerAC-like_C"/>
</dbReference>
<keyword evidence="7" id="KW-0449">Lipoprotein</keyword>
<dbReference type="InterPro" id="IPR057336">
    <property type="entry name" value="GerAC_N"/>
</dbReference>
<dbReference type="InterPro" id="IPR038501">
    <property type="entry name" value="Spore_GerAC_C_sf"/>
</dbReference>
<evidence type="ECO:0000256" key="5">
    <source>
        <dbReference type="ARBA" id="ARBA00023136"/>
    </source>
</evidence>
<reference evidence="11" key="2">
    <citation type="submission" date="2020-09" db="EMBL/GenBank/DDBJ databases">
        <authorList>
            <person name="Sun Q."/>
            <person name="Zhou Y."/>
        </authorList>
    </citation>
    <scope>NUCLEOTIDE SEQUENCE</scope>
    <source>
        <strain evidence="11">CGMCC 1.12698</strain>
    </source>
</reference>
<sequence>MKRIFIMFCCLFLVACSDRVPIEKVTLFLVLGVDYDDKGNLLVSISAPSFEKGAPKKTSEETVKATSLRDAFKYINAKISGITSNGKTEVILIGEKVTQQKEWFKEIDLYQRDPKSSNNAELVIIEGGMDEVLNVKLKDKLILATYLMEIIRSMQTNNTFIPAPVRTFSNIANDKGITATLPVIKKVGEKLEFQGTALLNESGQPKVRLSLKENNLLNLLRLPREKGAMSISLALPDEDAKQKNNVSLLVTDLKRDIDVSYTGGKFVYTINVHLHADLIEQTKMRLNKDISKLGEEAEVLNKQITQELDKELKKVVEKFQEGKVDPIGLGQYAKAYEYNEWKKVEDNWGEELSKAEIKVNADIQLFTTGLLP</sequence>
<evidence type="ECO:0000256" key="4">
    <source>
        <dbReference type="ARBA" id="ARBA00022729"/>
    </source>
</evidence>
<evidence type="ECO:0000259" key="9">
    <source>
        <dbReference type="Pfam" id="PF05504"/>
    </source>
</evidence>
<dbReference type="Pfam" id="PF25198">
    <property type="entry name" value="Spore_GerAC_N"/>
    <property type="match status" value="1"/>
</dbReference>
<comment type="subcellular location">
    <subcellularLocation>
        <location evidence="1">Membrane</location>
        <topology evidence="1">Lipid-anchor</topology>
    </subcellularLocation>
</comment>
<dbReference type="Pfam" id="PF05504">
    <property type="entry name" value="Spore_GerAC"/>
    <property type="match status" value="1"/>
</dbReference>
<keyword evidence="3" id="KW-0309">Germination</keyword>
<comment type="similarity">
    <text evidence="2">Belongs to the GerABKC lipoprotein family.</text>
</comment>
<evidence type="ECO:0000256" key="8">
    <source>
        <dbReference type="SAM" id="Coils"/>
    </source>
</evidence>
<dbReference type="AlphaFoldDB" id="A0A917ERK8"/>
<evidence type="ECO:0000256" key="6">
    <source>
        <dbReference type="ARBA" id="ARBA00023139"/>
    </source>
</evidence>
<reference evidence="11" key="1">
    <citation type="journal article" date="2014" name="Int. J. Syst. Evol. Microbiol.">
        <title>Complete genome sequence of Corynebacterium casei LMG S-19264T (=DSM 44701T), isolated from a smear-ripened cheese.</title>
        <authorList>
            <consortium name="US DOE Joint Genome Institute (JGI-PGF)"/>
            <person name="Walter F."/>
            <person name="Albersmeier A."/>
            <person name="Kalinowski J."/>
            <person name="Ruckert C."/>
        </authorList>
    </citation>
    <scope>NUCLEOTIDE SEQUENCE</scope>
    <source>
        <strain evidence="11">CGMCC 1.12698</strain>
    </source>
</reference>
<dbReference type="Gene3D" id="3.30.300.210">
    <property type="entry name" value="Nutrient germinant receptor protein C, domain 3"/>
    <property type="match status" value="1"/>
</dbReference>
<evidence type="ECO:0000259" key="10">
    <source>
        <dbReference type="Pfam" id="PF25198"/>
    </source>
</evidence>
<dbReference type="Proteomes" id="UP000605259">
    <property type="component" value="Unassembled WGS sequence"/>
</dbReference>
<keyword evidence="12" id="KW-1185">Reference proteome</keyword>
<keyword evidence="8" id="KW-0175">Coiled coil</keyword>
<gene>
    <name evidence="11" type="primary">gerQC</name>
    <name evidence="11" type="ORF">GCM10007140_29300</name>
</gene>
<feature type="domain" description="Spore germination protein N-terminal" evidence="10">
    <location>
        <begin position="18"/>
        <end position="185"/>
    </location>
</feature>
<dbReference type="InterPro" id="IPR008844">
    <property type="entry name" value="Spore_GerAC-like"/>
</dbReference>
<evidence type="ECO:0000313" key="12">
    <source>
        <dbReference type="Proteomes" id="UP000605259"/>
    </source>
</evidence>
<evidence type="ECO:0000256" key="3">
    <source>
        <dbReference type="ARBA" id="ARBA00022544"/>
    </source>
</evidence>
<evidence type="ECO:0000256" key="2">
    <source>
        <dbReference type="ARBA" id="ARBA00007886"/>
    </source>
</evidence>
<dbReference type="GO" id="GO:0009847">
    <property type="term" value="P:spore germination"/>
    <property type="evidence" value="ECO:0007669"/>
    <property type="project" value="InterPro"/>
</dbReference>
<organism evidence="11 12">
    <name type="scientific">Priestia taiwanensis</name>
    <dbReference type="NCBI Taxonomy" id="1347902"/>
    <lineage>
        <taxon>Bacteria</taxon>
        <taxon>Bacillati</taxon>
        <taxon>Bacillota</taxon>
        <taxon>Bacilli</taxon>
        <taxon>Bacillales</taxon>
        <taxon>Bacillaceae</taxon>
        <taxon>Priestia</taxon>
    </lineage>
</organism>
<dbReference type="EMBL" id="BMFK01000002">
    <property type="protein sequence ID" value="GGE77788.1"/>
    <property type="molecule type" value="Genomic_DNA"/>
</dbReference>
<dbReference type="RefSeq" id="WP_188389214.1">
    <property type="nucleotide sequence ID" value="NZ_BMFK01000002.1"/>
</dbReference>